<dbReference type="Proteomes" id="UP001501265">
    <property type="component" value="Unassembled WGS sequence"/>
</dbReference>
<accession>A0ABP9BTD9</accession>
<dbReference type="Gene3D" id="1.20.5.1930">
    <property type="match status" value="1"/>
</dbReference>
<dbReference type="InterPro" id="IPR011712">
    <property type="entry name" value="Sig_transdc_His_kin_sub3_dim/P"/>
</dbReference>
<dbReference type="InterPro" id="IPR003594">
    <property type="entry name" value="HATPase_dom"/>
</dbReference>
<dbReference type="Gene3D" id="3.30.565.10">
    <property type="entry name" value="Histidine kinase-like ATPase, C-terminal domain"/>
    <property type="match status" value="1"/>
</dbReference>
<feature type="transmembrane region" description="Helical" evidence="10">
    <location>
        <begin position="76"/>
        <end position="92"/>
    </location>
</feature>
<name>A0ABP9BTD9_9ACTN</name>
<comment type="caution">
    <text evidence="12">The sequence shown here is derived from an EMBL/GenBank/DDBJ whole genome shotgun (WGS) entry which is preliminary data.</text>
</comment>
<feature type="region of interest" description="Disordered" evidence="9">
    <location>
        <begin position="344"/>
        <end position="363"/>
    </location>
</feature>
<evidence type="ECO:0000256" key="7">
    <source>
        <dbReference type="ARBA" id="ARBA00022840"/>
    </source>
</evidence>
<sequence>MHAVGPIPVFPRRASRSQLVLLDALAAVGYLAVLGIGRVARTPAAVPEAVVLPPWGTLLLVAVTGLPLAVRRLAPVPVLAVVLTGTVTSVLLDQVRDPFVAVALALYTVAVTGPERRWTPWCAAGVLGLSALVGTELSSAPYWWLDGPGLVLFGWAAVGGAWAVGRGVRERRAAAALHAEHLARHAVDEERLHIARELHDVVAHSMGVIAVRAAVANHVAETRPQEAREALRVIEGTSRAALTEMRRMLGVLRADTDAPGPLLPPPGLTRLPELAQAARTAGVDVDLEVRDAGDLPEGVELSVYRIVQEALTNVIKHAGPARCTVRVTTDGRGTCRREVRMEVTDDGAGSPPPGGAPGRDGGHGLIGMRERAALYGGTLTAGPGPSGGYRVRACLPYQPVGARPGEGAS</sequence>
<keyword evidence="3" id="KW-0597">Phosphoprotein</keyword>
<evidence type="ECO:0000256" key="5">
    <source>
        <dbReference type="ARBA" id="ARBA00022741"/>
    </source>
</evidence>
<comment type="catalytic activity">
    <reaction evidence="1">
        <text>ATP + protein L-histidine = ADP + protein N-phospho-L-histidine.</text>
        <dbReference type="EC" id="2.7.13.3"/>
    </reaction>
</comment>
<evidence type="ECO:0000256" key="10">
    <source>
        <dbReference type="SAM" id="Phobius"/>
    </source>
</evidence>
<feature type="domain" description="Histidine kinase/HSP90-like ATPase" evidence="11">
    <location>
        <begin position="298"/>
        <end position="399"/>
    </location>
</feature>
<dbReference type="EMBL" id="BAABIG010000025">
    <property type="protein sequence ID" value="GAA4800248.1"/>
    <property type="molecule type" value="Genomic_DNA"/>
</dbReference>
<dbReference type="SMART" id="SM00387">
    <property type="entry name" value="HATPase_c"/>
    <property type="match status" value="1"/>
</dbReference>
<evidence type="ECO:0000256" key="1">
    <source>
        <dbReference type="ARBA" id="ARBA00000085"/>
    </source>
</evidence>
<evidence type="ECO:0000256" key="2">
    <source>
        <dbReference type="ARBA" id="ARBA00012438"/>
    </source>
</evidence>
<evidence type="ECO:0000256" key="6">
    <source>
        <dbReference type="ARBA" id="ARBA00022777"/>
    </source>
</evidence>
<keyword evidence="4" id="KW-0808">Transferase</keyword>
<keyword evidence="5" id="KW-0547">Nucleotide-binding</keyword>
<dbReference type="InterPro" id="IPR055558">
    <property type="entry name" value="DUF7134"/>
</dbReference>
<evidence type="ECO:0000256" key="3">
    <source>
        <dbReference type="ARBA" id="ARBA00022553"/>
    </source>
</evidence>
<reference evidence="13" key="1">
    <citation type="journal article" date="2019" name="Int. J. Syst. Evol. Microbiol.">
        <title>The Global Catalogue of Microorganisms (GCM) 10K type strain sequencing project: providing services to taxonomists for standard genome sequencing and annotation.</title>
        <authorList>
            <consortium name="The Broad Institute Genomics Platform"/>
            <consortium name="The Broad Institute Genome Sequencing Center for Infectious Disease"/>
            <person name="Wu L."/>
            <person name="Ma J."/>
        </authorList>
    </citation>
    <scope>NUCLEOTIDE SEQUENCE [LARGE SCALE GENOMIC DNA]</scope>
    <source>
        <strain evidence="13">JCM 18081</strain>
    </source>
</reference>
<dbReference type="InterPro" id="IPR036890">
    <property type="entry name" value="HATPase_C_sf"/>
</dbReference>
<feature type="transmembrane region" description="Helical" evidence="10">
    <location>
        <begin position="52"/>
        <end position="69"/>
    </location>
</feature>
<feature type="transmembrane region" description="Helical" evidence="10">
    <location>
        <begin position="20"/>
        <end position="40"/>
    </location>
</feature>
<evidence type="ECO:0000313" key="12">
    <source>
        <dbReference type="EMBL" id="GAA4800248.1"/>
    </source>
</evidence>
<dbReference type="PANTHER" id="PTHR24421">
    <property type="entry name" value="NITRATE/NITRITE SENSOR PROTEIN NARX-RELATED"/>
    <property type="match status" value="1"/>
</dbReference>
<evidence type="ECO:0000313" key="13">
    <source>
        <dbReference type="Proteomes" id="UP001501265"/>
    </source>
</evidence>
<keyword evidence="10" id="KW-1133">Transmembrane helix</keyword>
<dbReference type="RefSeq" id="WP_345620154.1">
    <property type="nucleotide sequence ID" value="NZ_BAABIG010000025.1"/>
</dbReference>
<gene>
    <name evidence="12" type="ORF">GCM10023220_30800</name>
</gene>
<keyword evidence="6" id="KW-0418">Kinase</keyword>
<dbReference type="CDD" id="cd16917">
    <property type="entry name" value="HATPase_UhpB-NarQ-NarX-like"/>
    <property type="match status" value="1"/>
</dbReference>
<organism evidence="12 13">
    <name type="scientific">Streptomyces ziwulingensis</name>
    <dbReference type="NCBI Taxonomy" id="1045501"/>
    <lineage>
        <taxon>Bacteria</taxon>
        <taxon>Bacillati</taxon>
        <taxon>Actinomycetota</taxon>
        <taxon>Actinomycetes</taxon>
        <taxon>Kitasatosporales</taxon>
        <taxon>Streptomycetaceae</taxon>
        <taxon>Streptomyces</taxon>
    </lineage>
</organism>
<dbReference type="Pfam" id="PF02518">
    <property type="entry name" value="HATPase_c"/>
    <property type="match status" value="1"/>
</dbReference>
<evidence type="ECO:0000256" key="4">
    <source>
        <dbReference type="ARBA" id="ARBA00022679"/>
    </source>
</evidence>
<evidence type="ECO:0000256" key="9">
    <source>
        <dbReference type="SAM" id="MobiDB-lite"/>
    </source>
</evidence>
<dbReference type="PANTHER" id="PTHR24421:SF10">
    <property type="entry name" value="NITRATE_NITRITE SENSOR PROTEIN NARQ"/>
    <property type="match status" value="1"/>
</dbReference>
<evidence type="ECO:0000256" key="8">
    <source>
        <dbReference type="ARBA" id="ARBA00023012"/>
    </source>
</evidence>
<dbReference type="InterPro" id="IPR050482">
    <property type="entry name" value="Sensor_HK_TwoCompSys"/>
</dbReference>
<dbReference type="Pfam" id="PF23539">
    <property type="entry name" value="DUF7134"/>
    <property type="match status" value="1"/>
</dbReference>
<keyword evidence="7" id="KW-0067">ATP-binding</keyword>
<feature type="transmembrane region" description="Helical" evidence="10">
    <location>
        <begin position="150"/>
        <end position="168"/>
    </location>
</feature>
<keyword evidence="10" id="KW-0472">Membrane</keyword>
<keyword evidence="13" id="KW-1185">Reference proteome</keyword>
<proteinExistence type="predicted"/>
<dbReference type="EC" id="2.7.13.3" evidence="2"/>
<keyword evidence="8" id="KW-0902">Two-component regulatory system</keyword>
<dbReference type="Pfam" id="PF07730">
    <property type="entry name" value="HisKA_3"/>
    <property type="match status" value="1"/>
</dbReference>
<evidence type="ECO:0000259" key="11">
    <source>
        <dbReference type="SMART" id="SM00387"/>
    </source>
</evidence>
<dbReference type="SUPFAM" id="SSF55874">
    <property type="entry name" value="ATPase domain of HSP90 chaperone/DNA topoisomerase II/histidine kinase"/>
    <property type="match status" value="1"/>
</dbReference>
<protein>
    <recommendedName>
        <fullName evidence="2">histidine kinase</fullName>
        <ecNumber evidence="2">2.7.13.3</ecNumber>
    </recommendedName>
</protein>
<keyword evidence="10" id="KW-0812">Transmembrane</keyword>